<dbReference type="EMBL" id="PVNG01000021">
    <property type="protein sequence ID" value="PRX59010.1"/>
    <property type="molecule type" value="Genomic_DNA"/>
</dbReference>
<organism evidence="2 3">
    <name type="scientific">Nonomuraea fuscirosea</name>
    <dbReference type="NCBI Taxonomy" id="1291556"/>
    <lineage>
        <taxon>Bacteria</taxon>
        <taxon>Bacillati</taxon>
        <taxon>Actinomycetota</taxon>
        <taxon>Actinomycetes</taxon>
        <taxon>Streptosporangiales</taxon>
        <taxon>Streptosporangiaceae</taxon>
        <taxon>Nonomuraea</taxon>
    </lineage>
</organism>
<evidence type="ECO:0000313" key="2">
    <source>
        <dbReference type="EMBL" id="PRX59010.1"/>
    </source>
</evidence>
<reference evidence="2 3" key="1">
    <citation type="submission" date="2018-03" db="EMBL/GenBank/DDBJ databases">
        <title>Genomic Encyclopedia of Type Strains, Phase III (KMG-III): the genomes of soil and plant-associated and newly described type strains.</title>
        <authorList>
            <person name="Whitman W."/>
        </authorList>
    </citation>
    <scope>NUCLEOTIDE SEQUENCE [LARGE SCALE GENOMIC DNA]</scope>
    <source>
        <strain evidence="2 3">CGMCC 4.7104</strain>
    </source>
</reference>
<evidence type="ECO:0000313" key="3">
    <source>
        <dbReference type="Proteomes" id="UP000238312"/>
    </source>
</evidence>
<accession>A0A2T0MMD9</accession>
<keyword evidence="3" id="KW-1185">Reference proteome</keyword>
<gene>
    <name evidence="2" type="ORF">B0I32_121114</name>
</gene>
<dbReference type="AlphaFoldDB" id="A0A2T0MMD9"/>
<dbReference type="InterPro" id="IPR010296">
    <property type="entry name" value="DUF899_thioredox"/>
</dbReference>
<protein>
    <submittedName>
        <fullName evidence="2">Uncharacterized protein DUF899</fullName>
    </submittedName>
</protein>
<comment type="caution">
    <text evidence="2">The sequence shown here is derived from an EMBL/GenBank/DDBJ whole genome shotgun (WGS) entry which is preliminary data.</text>
</comment>
<proteinExistence type="predicted"/>
<dbReference type="Proteomes" id="UP000238312">
    <property type="component" value="Unassembled WGS sequence"/>
</dbReference>
<evidence type="ECO:0000256" key="1">
    <source>
        <dbReference type="SAM" id="MobiDB-lite"/>
    </source>
</evidence>
<dbReference type="Pfam" id="PF05988">
    <property type="entry name" value="DUF899"/>
    <property type="match status" value="1"/>
</dbReference>
<sequence>MFDGRSHLLVKPFMFHPGADAGCLSRSLTADHFDAAMPHLNSRDVTLISVPCAPLEKINAYKRRMGSRLGHRPRPDQPRLAIASDGTW</sequence>
<feature type="region of interest" description="Disordered" evidence="1">
    <location>
        <begin position="66"/>
        <end position="88"/>
    </location>
</feature>
<name>A0A2T0MMD9_9ACTN</name>